<organism evidence="9 10">
    <name type="scientific">Nocardiopsis mwathae</name>
    <dbReference type="NCBI Taxonomy" id="1472723"/>
    <lineage>
        <taxon>Bacteria</taxon>
        <taxon>Bacillati</taxon>
        <taxon>Actinomycetota</taxon>
        <taxon>Actinomycetes</taxon>
        <taxon>Streptosporangiales</taxon>
        <taxon>Nocardiopsidaceae</taxon>
        <taxon>Nocardiopsis</taxon>
    </lineage>
</organism>
<dbReference type="AlphaFoldDB" id="A0A7X0D672"/>
<dbReference type="Proteomes" id="UP000546642">
    <property type="component" value="Unassembled WGS sequence"/>
</dbReference>
<evidence type="ECO:0000256" key="1">
    <source>
        <dbReference type="ARBA" id="ARBA00004613"/>
    </source>
</evidence>
<feature type="signal peptide" evidence="7">
    <location>
        <begin position="1"/>
        <end position="27"/>
    </location>
</feature>
<proteinExistence type="inferred from homology"/>
<evidence type="ECO:0000256" key="4">
    <source>
        <dbReference type="ARBA" id="ARBA00022690"/>
    </source>
</evidence>
<feature type="domain" description="Subtilisin inhibitor" evidence="8">
    <location>
        <begin position="40"/>
        <end position="116"/>
    </location>
</feature>
<dbReference type="EMBL" id="JACHDS010000001">
    <property type="protein sequence ID" value="MBB6172955.1"/>
    <property type="molecule type" value="Genomic_DNA"/>
</dbReference>
<comment type="subcellular location">
    <subcellularLocation>
        <location evidence="1">Secreted</location>
    </subcellularLocation>
</comment>
<sequence length="139" mass="14485">MSFWKNFGAVVGAAVVAGAMSTGAAHAGVQDGVDAGAAASVYKLTVVPGSMTDPQWPLDWSKAESATLTCDPAGGSHPQAEKACELIAESGSIARIAQGAYCPRIYSPVTAFSVGSEKYRETYSNRWCLNSDKGAVFQF</sequence>
<dbReference type="RefSeq" id="WP_184076174.1">
    <property type="nucleotide sequence ID" value="NZ_JACHDS010000001.1"/>
</dbReference>
<dbReference type="SUPFAM" id="SSF55399">
    <property type="entry name" value="Subtilisin inhibitor"/>
    <property type="match status" value="1"/>
</dbReference>
<dbReference type="InterPro" id="IPR036819">
    <property type="entry name" value="Subtilisin_inhibitor-like_sf"/>
</dbReference>
<comment type="similarity">
    <text evidence="2">Belongs to the protease inhibitor I16 (SSI) family.</text>
</comment>
<feature type="chain" id="PRO_5031472371" description="Subtilisin inhibitor domain-containing protein" evidence="7">
    <location>
        <begin position="28"/>
        <end position="139"/>
    </location>
</feature>
<gene>
    <name evidence="9" type="ORF">HNR23_003015</name>
</gene>
<evidence type="ECO:0000313" key="9">
    <source>
        <dbReference type="EMBL" id="MBB6172955.1"/>
    </source>
</evidence>
<keyword evidence="5" id="KW-0722">Serine protease inhibitor</keyword>
<name>A0A7X0D672_9ACTN</name>
<reference evidence="9 10" key="1">
    <citation type="submission" date="2020-08" db="EMBL/GenBank/DDBJ databases">
        <title>Sequencing the genomes of 1000 actinobacteria strains.</title>
        <authorList>
            <person name="Klenk H.-P."/>
        </authorList>
    </citation>
    <scope>NUCLEOTIDE SEQUENCE [LARGE SCALE GENOMIC DNA]</scope>
    <source>
        <strain evidence="9 10">DSM 46659</strain>
    </source>
</reference>
<dbReference type="GO" id="GO:0005576">
    <property type="term" value="C:extracellular region"/>
    <property type="evidence" value="ECO:0007669"/>
    <property type="project" value="UniProtKB-SubCell"/>
</dbReference>
<evidence type="ECO:0000259" key="8">
    <source>
        <dbReference type="Pfam" id="PF00720"/>
    </source>
</evidence>
<dbReference type="Gene3D" id="3.30.350.10">
    <property type="entry name" value="Subtilisin inhibitor-like"/>
    <property type="match status" value="1"/>
</dbReference>
<evidence type="ECO:0000256" key="3">
    <source>
        <dbReference type="ARBA" id="ARBA00022525"/>
    </source>
</evidence>
<keyword evidence="7" id="KW-0732">Signal</keyword>
<comment type="caution">
    <text evidence="9">The sequence shown here is derived from an EMBL/GenBank/DDBJ whole genome shotgun (WGS) entry which is preliminary data.</text>
</comment>
<dbReference type="Pfam" id="PF00720">
    <property type="entry name" value="SSI"/>
    <property type="match status" value="1"/>
</dbReference>
<accession>A0A7X0D672</accession>
<keyword evidence="10" id="KW-1185">Reference proteome</keyword>
<evidence type="ECO:0000256" key="6">
    <source>
        <dbReference type="ARBA" id="ARBA00023157"/>
    </source>
</evidence>
<evidence type="ECO:0000256" key="5">
    <source>
        <dbReference type="ARBA" id="ARBA00022900"/>
    </source>
</evidence>
<keyword evidence="4" id="KW-0646">Protease inhibitor</keyword>
<evidence type="ECO:0000256" key="7">
    <source>
        <dbReference type="SAM" id="SignalP"/>
    </source>
</evidence>
<evidence type="ECO:0000256" key="2">
    <source>
        <dbReference type="ARBA" id="ARBA00010472"/>
    </source>
</evidence>
<dbReference type="InterPro" id="IPR023549">
    <property type="entry name" value="Subtilisin_inhibitor"/>
</dbReference>
<dbReference type="GO" id="GO:0004867">
    <property type="term" value="F:serine-type endopeptidase inhibitor activity"/>
    <property type="evidence" value="ECO:0007669"/>
    <property type="project" value="UniProtKB-KW"/>
</dbReference>
<protein>
    <recommendedName>
        <fullName evidence="8">Subtilisin inhibitor domain-containing protein</fullName>
    </recommendedName>
</protein>
<keyword evidence="3" id="KW-0964">Secreted</keyword>
<keyword evidence="6" id="KW-1015">Disulfide bond</keyword>
<evidence type="ECO:0000313" key="10">
    <source>
        <dbReference type="Proteomes" id="UP000546642"/>
    </source>
</evidence>